<gene>
    <name evidence="1" type="ORF">ALC57_01239</name>
</gene>
<dbReference type="Gene3D" id="2.60.40.10">
    <property type="entry name" value="Immunoglobulins"/>
    <property type="match status" value="1"/>
</dbReference>
<dbReference type="InterPro" id="IPR036179">
    <property type="entry name" value="Ig-like_dom_sf"/>
</dbReference>
<dbReference type="Proteomes" id="UP000078492">
    <property type="component" value="Unassembled WGS sequence"/>
</dbReference>
<organism evidence="1 2">
    <name type="scientific">Trachymyrmex cornetzi</name>
    <dbReference type="NCBI Taxonomy" id="471704"/>
    <lineage>
        <taxon>Eukaryota</taxon>
        <taxon>Metazoa</taxon>
        <taxon>Ecdysozoa</taxon>
        <taxon>Arthropoda</taxon>
        <taxon>Hexapoda</taxon>
        <taxon>Insecta</taxon>
        <taxon>Pterygota</taxon>
        <taxon>Neoptera</taxon>
        <taxon>Endopterygota</taxon>
        <taxon>Hymenoptera</taxon>
        <taxon>Apocrita</taxon>
        <taxon>Aculeata</taxon>
        <taxon>Formicoidea</taxon>
        <taxon>Formicidae</taxon>
        <taxon>Myrmicinae</taxon>
        <taxon>Trachymyrmex</taxon>
    </lineage>
</organism>
<dbReference type="SUPFAM" id="SSF48726">
    <property type="entry name" value="Immunoglobulin"/>
    <property type="match status" value="1"/>
</dbReference>
<dbReference type="AlphaFoldDB" id="A0A151JQ45"/>
<evidence type="ECO:0008006" key="3">
    <source>
        <dbReference type="Google" id="ProtNLM"/>
    </source>
</evidence>
<dbReference type="STRING" id="471704.A0A151JQ45"/>
<reference evidence="1 2" key="1">
    <citation type="submission" date="2015-09" db="EMBL/GenBank/DDBJ databases">
        <title>Trachymyrmex cornetzi WGS genome.</title>
        <authorList>
            <person name="Nygaard S."/>
            <person name="Hu H."/>
            <person name="Boomsma J."/>
            <person name="Zhang G."/>
        </authorList>
    </citation>
    <scope>NUCLEOTIDE SEQUENCE [LARGE SCALE GENOMIC DNA]</scope>
    <source>
        <strain evidence="1">Tcor2-1</strain>
        <tissue evidence="1">Whole body</tissue>
    </source>
</reference>
<name>A0A151JQ45_9HYME</name>
<dbReference type="InterPro" id="IPR013783">
    <property type="entry name" value="Ig-like_fold"/>
</dbReference>
<protein>
    <recommendedName>
        <fullName evidence="3">Ig-like domain-containing protein</fullName>
    </recommendedName>
</protein>
<evidence type="ECO:0000313" key="1">
    <source>
        <dbReference type="EMBL" id="KYN29322.1"/>
    </source>
</evidence>
<dbReference type="EMBL" id="KQ978679">
    <property type="protein sequence ID" value="KYN29322.1"/>
    <property type="molecule type" value="Genomic_DNA"/>
</dbReference>
<feature type="non-terminal residue" evidence="1">
    <location>
        <position position="1"/>
    </location>
</feature>
<evidence type="ECO:0000313" key="2">
    <source>
        <dbReference type="Proteomes" id="UP000078492"/>
    </source>
</evidence>
<keyword evidence="2" id="KW-1185">Reference proteome</keyword>
<sequence length="93" mass="10525">VAALSDPPIFAEPIPNVTVALGRDVSLPCVIENLGSYKPLALKTTVRQPYWKRISCPVRELDARRHYTAACRRSTLHTNKHIGRRNERCSFPK</sequence>
<proteinExistence type="predicted"/>
<accession>A0A151JQ45</accession>